<feature type="compositionally biased region" description="Basic and acidic residues" evidence="1">
    <location>
        <begin position="528"/>
        <end position="553"/>
    </location>
</feature>
<feature type="compositionally biased region" description="Basic and acidic residues" evidence="1">
    <location>
        <begin position="322"/>
        <end position="331"/>
    </location>
</feature>
<dbReference type="RefSeq" id="XP_005113182.1">
    <property type="nucleotide sequence ID" value="XM_005113125.1"/>
</dbReference>
<feature type="compositionally biased region" description="Low complexity" evidence="1">
    <location>
        <begin position="284"/>
        <end position="293"/>
    </location>
</feature>
<feature type="compositionally biased region" description="Polar residues" evidence="1">
    <location>
        <begin position="139"/>
        <end position="169"/>
    </location>
</feature>
<evidence type="ECO:0000313" key="3">
    <source>
        <dbReference type="RefSeq" id="XP_005113182.1"/>
    </source>
</evidence>
<feature type="region of interest" description="Disordered" evidence="1">
    <location>
        <begin position="572"/>
        <end position="594"/>
    </location>
</feature>
<reference evidence="3" key="1">
    <citation type="submission" date="2025-08" db="UniProtKB">
        <authorList>
            <consortium name="RefSeq"/>
        </authorList>
    </citation>
    <scope>IDENTIFICATION</scope>
</reference>
<organism evidence="2 3">
    <name type="scientific">Aplysia californica</name>
    <name type="common">California sea hare</name>
    <dbReference type="NCBI Taxonomy" id="6500"/>
    <lineage>
        <taxon>Eukaryota</taxon>
        <taxon>Metazoa</taxon>
        <taxon>Spiralia</taxon>
        <taxon>Lophotrochozoa</taxon>
        <taxon>Mollusca</taxon>
        <taxon>Gastropoda</taxon>
        <taxon>Heterobranchia</taxon>
        <taxon>Euthyneura</taxon>
        <taxon>Tectipleura</taxon>
        <taxon>Aplysiida</taxon>
        <taxon>Aplysioidea</taxon>
        <taxon>Aplysiidae</taxon>
        <taxon>Aplysia</taxon>
    </lineage>
</organism>
<feature type="compositionally biased region" description="Low complexity" evidence="1">
    <location>
        <begin position="229"/>
        <end position="239"/>
    </location>
</feature>
<feature type="region of interest" description="Disordered" evidence="1">
    <location>
        <begin position="67"/>
        <end position="553"/>
    </location>
</feature>
<dbReference type="Proteomes" id="UP000694888">
    <property type="component" value="Unplaced"/>
</dbReference>
<evidence type="ECO:0000256" key="1">
    <source>
        <dbReference type="SAM" id="MobiDB-lite"/>
    </source>
</evidence>
<gene>
    <name evidence="3" type="primary">LOC101855397</name>
</gene>
<name>A0ABM0KAW7_APLCA</name>
<sequence length="594" mass="64424">MDGVFTHQQKTARALQRQLSGLDNLQRLSEARHRREILNTCRELGRIHQASLDLDDVLAEIPNRHQQRRVSLPVTSLTDSISPPISPRFTRRRGSIPANLRSPSAFLERPRRGSDASILPEAHSRLQLDAILSKGRTPRSATNNKDNSKGSTPRSSTNNKDNSKGSSSARAKVDPKGSSSTKNKDDLKDGNTVNSTTAMSVSTQSRRDSQPLGGVGRPGVTHVGGNVTSGAARRNSAGNGRRGSDEMMPPSVAPPGTHALHHHTGSGSQPIKNGSAKKRNSLNSSVSSTTVEVPPEHHHMTCTFVHTDEDDDDPLSIGGSPPKEESMFESHKRNHRRASEPGIGSHFLRVMQDKAFNSGSDDEESGRGPSPSRQHSTPESEALKKSIKTSLPSDIVAEEDEEGAADDAENNDNAVAASNLKKTTATAASRKAVVSSASKKLSVNLASVPEKKSEEEESKAGTTVPKLTTTKGKQNGGTSGGSPRKNSKDASAGNSDDNSKDKASFAQLRSRRKSEGDVLRFARVLRLQAERAKSSKNRNKESQREVDPAVKEQERVWEAVRKCRYIRGYEPPEMEEPEDLGEFVFGHRPENQEA</sequence>
<feature type="compositionally biased region" description="Acidic residues" evidence="1">
    <location>
        <begin position="396"/>
        <end position="410"/>
    </location>
</feature>
<dbReference type="GeneID" id="101855397"/>
<evidence type="ECO:0000313" key="2">
    <source>
        <dbReference type="Proteomes" id="UP000694888"/>
    </source>
</evidence>
<feature type="compositionally biased region" description="Low complexity" evidence="1">
    <location>
        <begin position="411"/>
        <end position="447"/>
    </location>
</feature>
<keyword evidence="2" id="KW-1185">Reference proteome</keyword>
<accession>A0ABM0KAW7</accession>
<proteinExistence type="predicted"/>
<protein>
    <submittedName>
        <fullName evidence="3">Uncharacterized protein LOC101855397</fullName>
    </submittedName>
</protein>
<feature type="compositionally biased region" description="Polar residues" evidence="1">
    <location>
        <begin position="191"/>
        <end position="204"/>
    </location>
</feature>
<feature type="compositionally biased region" description="Basic and acidic residues" evidence="1">
    <location>
        <begin position="585"/>
        <end position="594"/>
    </location>
</feature>
<feature type="compositionally biased region" description="Acidic residues" evidence="1">
    <location>
        <begin position="572"/>
        <end position="581"/>
    </location>
</feature>
<feature type="compositionally biased region" description="Polar residues" evidence="1">
    <location>
        <begin position="73"/>
        <end position="83"/>
    </location>
</feature>